<dbReference type="EMBL" id="GEEE01015781">
    <property type="protein sequence ID" value="JAP47444.1"/>
    <property type="molecule type" value="Transcribed_RNA"/>
</dbReference>
<accession>A0A0X3P646</accession>
<dbReference type="AlphaFoldDB" id="A0A0X3P646"/>
<proteinExistence type="predicted"/>
<feature type="non-terminal residue" evidence="1">
    <location>
        <position position="1"/>
    </location>
</feature>
<name>A0A0X3P646_SCHSO</name>
<organism evidence="1">
    <name type="scientific">Schistocephalus solidus</name>
    <name type="common">Tapeworm</name>
    <dbReference type="NCBI Taxonomy" id="70667"/>
    <lineage>
        <taxon>Eukaryota</taxon>
        <taxon>Metazoa</taxon>
        <taxon>Spiralia</taxon>
        <taxon>Lophotrochozoa</taxon>
        <taxon>Platyhelminthes</taxon>
        <taxon>Cestoda</taxon>
        <taxon>Eucestoda</taxon>
        <taxon>Diphyllobothriidea</taxon>
        <taxon>Diphyllobothriidae</taxon>
        <taxon>Schistocephalus</taxon>
    </lineage>
</organism>
<gene>
    <name evidence="1" type="ORF">TR168231</name>
</gene>
<evidence type="ECO:0000313" key="1">
    <source>
        <dbReference type="EMBL" id="JAP47444.1"/>
    </source>
</evidence>
<protein>
    <submittedName>
        <fullName evidence="1">Uncharacterized protein</fullName>
    </submittedName>
</protein>
<reference evidence="1" key="1">
    <citation type="submission" date="2016-01" db="EMBL/GenBank/DDBJ databases">
        <title>Reference transcriptome for the parasite Schistocephalus solidus: insights into the molecular evolution of parasitism.</title>
        <authorList>
            <person name="Hebert F.O."/>
            <person name="Grambauer S."/>
            <person name="Barber I."/>
            <person name="Landry C.R."/>
            <person name="Aubin-Horth N."/>
        </authorList>
    </citation>
    <scope>NUCLEOTIDE SEQUENCE</scope>
</reference>
<sequence>TVDVVVVHQITTQTFSEVHALIASDHPAITESYGRCKLRGKERVWCALGGGFIPGHSLLSISSRVDRQAWKGTWRRAEIEVDRHVGDSGCSLDPLASFPRLPQSDCEPFIPLRHPNMQARITAIFSGSTTTSIHLKMMQHIKHKC</sequence>